<dbReference type="GO" id="GO:0005886">
    <property type="term" value="C:plasma membrane"/>
    <property type="evidence" value="ECO:0007669"/>
    <property type="project" value="TreeGrafter"/>
</dbReference>
<dbReference type="PROSITE" id="PS50850">
    <property type="entry name" value="MFS"/>
    <property type="match status" value="1"/>
</dbReference>
<evidence type="ECO:0000256" key="1">
    <source>
        <dbReference type="ARBA" id="ARBA00004141"/>
    </source>
</evidence>
<proteinExistence type="predicted"/>
<dbReference type="OrthoDB" id="4161376at2759"/>
<evidence type="ECO:0000259" key="7">
    <source>
        <dbReference type="PROSITE" id="PS50850"/>
    </source>
</evidence>
<reference evidence="8 9" key="1">
    <citation type="journal article" date="2014" name="BMC Genomics">
        <title>Genome sequencing of four Aureobasidium pullulans varieties: biotechnological potential, stress tolerance, and description of new species.</title>
        <authorList>
            <person name="Gostin Ar C."/>
            <person name="Ohm R.A."/>
            <person name="Kogej T."/>
            <person name="Sonjak S."/>
            <person name="Turk M."/>
            <person name="Zajc J."/>
            <person name="Zalar P."/>
            <person name="Grube M."/>
            <person name="Sun H."/>
            <person name="Han J."/>
            <person name="Sharma A."/>
            <person name="Chiniquy J."/>
            <person name="Ngan C.Y."/>
            <person name="Lipzen A."/>
            <person name="Barry K."/>
            <person name="Grigoriev I.V."/>
            <person name="Gunde-Cimerman N."/>
        </authorList>
    </citation>
    <scope>NUCLEOTIDE SEQUENCE [LARGE SCALE GENOMIC DNA]</scope>
    <source>
        <strain evidence="8 9">EXF-2481</strain>
    </source>
</reference>
<dbReference type="GO" id="GO:0022857">
    <property type="term" value="F:transmembrane transporter activity"/>
    <property type="evidence" value="ECO:0007669"/>
    <property type="project" value="InterPro"/>
</dbReference>
<evidence type="ECO:0000256" key="2">
    <source>
        <dbReference type="ARBA" id="ARBA00022448"/>
    </source>
</evidence>
<dbReference type="HOGENOM" id="CLU_000960_25_1_1"/>
<feature type="transmembrane region" description="Helical" evidence="6">
    <location>
        <begin position="109"/>
        <end position="127"/>
    </location>
</feature>
<dbReference type="OMA" id="WSYYLNA"/>
<evidence type="ECO:0000313" key="9">
    <source>
        <dbReference type="Proteomes" id="UP000030641"/>
    </source>
</evidence>
<feature type="transmembrane region" description="Helical" evidence="6">
    <location>
        <begin position="307"/>
        <end position="328"/>
    </location>
</feature>
<feature type="transmembrane region" description="Helical" evidence="6">
    <location>
        <begin position="528"/>
        <end position="547"/>
    </location>
</feature>
<feature type="transmembrane region" description="Helical" evidence="6">
    <location>
        <begin position="340"/>
        <end position="361"/>
    </location>
</feature>
<dbReference type="InterPro" id="IPR020846">
    <property type="entry name" value="MFS_dom"/>
</dbReference>
<dbReference type="InParanoid" id="A0A074YTR8"/>
<keyword evidence="3 6" id="KW-0812">Transmembrane</keyword>
<keyword evidence="2" id="KW-0813">Transport</keyword>
<name>A0A074YTR8_AURSE</name>
<dbReference type="AlphaFoldDB" id="A0A074YTR8"/>
<keyword evidence="4 6" id="KW-1133">Transmembrane helix</keyword>
<dbReference type="InterPro" id="IPR010573">
    <property type="entry name" value="MFS_Str1/Tri12-like"/>
</dbReference>
<accession>A0A074YTR8</accession>
<evidence type="ECO:0000256" key="6">
    <source>
        <dbReference type="SAM" id="Phobius"/>
    </source>
</evidence>
<keyword evidence="5 6" id="KW-0472">Membrane</keyword>
<feature type="transmembrane region" description="Helical" evidence="6">
    <location>
        <begin position="373"/>
        <end position="392"/>
    </location>
</feature>
<feature type="transmembrane region" description="Helical" evidence="6">
    <location>
        <begin position="439"/>
        <end position="457"/>
    </location>
</feature>
<feature type="transmembrane region" description="Helical" evidence="6">
    <location>
        <begin position="263"/>
        <end position="286"/>
    </location>
</feature>
<dbReference type="EMBL" id="KL584796">
    <property type="protein sequence ID" value="KEQ90236.1"/>
    <property type="molecule type" value="Genomic_DNA"/>
</dbReference>
<feature type="transmembrane region" description="Helical" evidence="6">
    <location>
        <begin position="165"/>
        <end position="192"/>
    </location>
</feature>
<evidence type="ECO:0000313" key="8">
    <source>
        <dbReference type="EMBL" id="KEQ90236.1"/>
    </source>
</evidence>
<feature type="transmembrane region" description="Helical" evidence="6">
    <location>
        <begin position="133"/>
        <end position="153"/>
    </location>
</feature>
<dbReference type="GeneID" id="25371267"/>
<evidence type="ECO:0000256" key="5">
    <source>
        <dbReference type="ARBA" id="ARBA00023136"/>
    </source>
</evidence>
<protein>
    <recommendedName>
        <fullName evidence="7">Major facilitator superfamily (MFS) profile domain-containing protein</fullName>
    </recommendedName>
</protein>
<feature type="transmembrane region" description="Helical" evidence="6">
    <location>
        <begin position="404"/>
        <end position="427"/>
    </location>
</feature>
<dbReference type="PANTHER" id="PTHR23501:SF195">
    <property type="entry name" value="PEP5"/>
    <property type="match status" value="1"/>
</dbReference>
<comment type="subcellular location">
    <subcellularLocation>
        <location evidence="1">Membrane</location>
        <topology evidence="1">Multi-pass membrane protein</topology>
    </subcellularLocation>
</comment>
<dbReference type="Gene3D" id="1.20.1250.20">
    <property type="entry name" value="MFS general substrate transporter like domains"/>
    <property type="match status" value="2"/>
</dbReference>
<evidence type="ECO:0000256" key="4">
    <source>
        <dbReference type="ARBA" id="ARBA00022989"/>
    </source>
</evidence>
<feature type="transmembrane region" description="Helical" evidence="6">
    <location>
        <begin position="78"/>
        <end position="97"/>
    </location>
</feature>
<gene>
    <name evidence="8" type="ORF">AUEXF2481DRAFT_75131</name>
</gene>
<feature type="transmembrane region" description="Helical" evidence="6">
    <location>
        <begin position="236"/>
        <end position="257"/>
    </location>
</feature>
<sequence length="580" mass="61200">MSLHTSISTPRTIPSNFASHPTGLRSSDVHCGSEDYSVGFKTYFAIFSLALANCCATLSNTTNTIIKFQVMSVGGSAVASWIANSNFLLTLACGPIFGSLTDRMGKKWFIVGGCAIGVVGSFISSSATQVYTIIGGNILTGIANAGCIVSIAANQEITPNKFRPYAFGFAQTVNSIAAIAGTFGAAAFVKYASWNWSYRLNGIVYGVSGLSVLLSYKPPPPAIRRAGELREILLAVDYLGILLLAGSLASITMALTWGGSTYAWNSGVIIGTLVAGSVGLVIFGLFEHRLKTTNGILDHRLFENMNFPILCFVCLVDGMLLLGINVLYAQEIADLFSKDALRIAVILTPYLITSTVGCLPAGWIMGKTHSYRILLIGALLWCSLFTGLMGLIDSSRLKMALAFSALFGLGTAVTTVIPIVALGLSIPSFLLGTAGTLSISFRALGGIVGITIFTAIYDNKIAVNRPREVSDVVLGAGLSTDTLQKVLKALSGNVPPAVSLSAISALPAKLITPIVNASLKASAESWTYVWVAIACITFANAVACCFLKSVKSNMTAHVESALERSTTRDTQMSKKLKIAI</sequence>
<evidence type="ECO:0000256" key="3">
    <source>
        <dbReference type="ARBA" id="ARBA00022692"/>
    </source>
</evidence>
<dbReference type="InterPro" id="IPR036259">
    <property type="entry name" value="MFS_trans_sf"/>
</dbReference>
<dbReference type="SUPFAM" id="SSF103473">
    <property type="entry name" value="MFS general substrate transporter"/>
    <property type="match status" value="1"/>
</dbReference>
<dbReference type="Proteomes" id="UP000030641">
    <property type="component" value="Unassembled WGS sequence"/>
</dbReference>
<dbReference type="Pfam" id="PF06609">
    <property type="entry name" value="TRI12"/>
    <property type="match status" value="1"/>
</dbReference>
<organism evidence="8 9">
    <name type="scientific">Aureobasidium subglaciale (strain EXF-2481)</name>
    <name type="common">Aureobasidium pullulans var. subglaciale</name>
    <dbReference type="NCBI Taxonomy" id="1043005"/>
    <lineage>
        <taxon>Eukaryota</taxon>
        <taxon>Fungi</taxon>
        <taxon>Dikarya</taxon>
        <taxon>Ascomycota</taxon>
        <taxon>Pezizomycotina</taxon>
        <taxon>Dothideomycetes</taxon>
        <taxon>Dothideomycetidae</taxon>
        <taxon>Dothideales</taxon>
        <taxon>Saccotheciaceae</taxon>
        <taxon>Aureobasidium</taxon>
    </lineage>
</organism>
<keyword evidence="9" id="KW-1185">Reference proteome</keyword>
<feature type="domain" description="Major facilitator superfamily (MFS) profile" evidence="7">
    <location>
        <begin position="34"/>
        <end position="520"/>
    </location>
</feature>
<dbReference type="RefSeq" id="XP_013338730.1">
    <property type="nucleotide sequence ID" value="XM_013483276.1"/>
</dbReference>
<dbReference type="PANTHER" id="PTHR23501">
    <property type="entry name" value="MAJOR FACILITATOR SUPERFAMILY"/>
    <property type="match status" value="1"/>
</dbReference>